<organism evidence="2 3">
    <name type="scientific">Agathobacter rectalis</name>
    <dbReference type="NCBI Taxonomy" id="39491"/>
    <lineage>
        <taxon>Bacteria</taxon>
        <taxon>Bacillati</taxon>
        <taxon>Bacillota</taxon>
        <taxon>Clostridia</taxon>
        <taxon>Lachnospirales</taxon>
        <taxon>Lachnospiraceae</taxon>
        <taxon>Agathobacter</taxon>
    </lineage>
</organism>
<feature type="signal peptide" evidence="1">
    <location>
        <begin position="1"/>
        <end position="18"/>
    </location>
</feature>
<reference evidence="2 3" key="1">
    <citation type="submission" date="2015-09" db="EMBL/GenBank/DDBJ databases">
        <authorList>
            <consortium name="Pathogen Informatics"/>
        </authorList>
    </citation>
    <scope>NUCLEOTIDE SEQUENCE [LARGE SCALE GENOMIC DNA]</scope>
    <source>
        <strain evidence="2 3">2789STDY5834968</strain>
    </source>
</reference>
<dbReference type="AlphaFoldDB" id="A0A173VUP5"/>
<gene>
    <name evidence="2" type="ORF">ERS852580_03600</name>
</gene>
<name>A0A173VUP5_9FIRM</name>
<protein>
    <submittedName>
        <fullName evidence="2">Uncharacterized protein</fullName>
    </submittedName>
</protein>
<proteinExistence type="predicted"/>
<dbReference type="OrthoDB" id="1979716at2"/>
<dbReference type="RefSeq" id="WP_055238890.1">
    <property type="nucleotide sequence ID" value="NZ_CYXM01000044.1"/>
</dbReference>
<evidence type="ECO:0000313" key="2">
    <source>
        <dbReference type="EMBL" id="CUN30913.1"/>
    </source>
</evidence>
<dbReference type="Proteomes" id="UP000095673">
    <property type="component" value="Unassembled WGS sequence"/>
</dbReference>
<feature type="chain" id="PRO_5008014187" evidence="1">
    <location>
        <begin position="19"/>
        <end position="441"/>
    </location>
</feature>
<evidence type="ECO:0000313" key="3">
    <source>
        <dbReference type="Proteomes" id="UP000095673"/>
    </source>
</evidence>
<keyword evidence="1" id="KW-0732">Signal</keyword>
<evidence type="ECO:0000256" key="1">
    <source>
        <dbReference type="SAM" id="SignalP"/>
    </source>
</evidence>
<dbReference type="EMBL" id="CYXM01000044">
    <property type="protein sequence ID" value="CUN30913.1"/>
    <property type="molecule type" value="Genomic_DNA"/>
</dbReference>
<sequence length="441" mass="50163">MRKKILCAIMSAVMVVGALTGCGKKNDFKNTEKEKVTESVTDVVAETEAATESTEEKDEYLTIDTSTICSRELHDFFQLYLGCWLEQFHQPDCKKSYPQGINEMLEYTGIVGAFTPAEGMRIVEDFDTDNFLGLREYGTGEGAYEIAFKHRYQLDKGTVNYSCSVSNLDANFSNFKYKAGTDATLHIFVNVKYNCSGVTNDSEEKMYAVSLVNNANNPEEWLINAIYDAHEMSEKEKKNNPGYSYTAFFGVASHHSEEDSLFVTDKLINEDREIVDTSNMTGWKQAYIDYINNSPLNLSDYKYILEDVNSDNIPEIFLYGSSTSEREFYYINKNNEVKNIEFSHGYPRAANGYLYIGGGNMGYYYDSVSQCNENGDYESIFDGYYEEDLSGDTVSFKYYIGSDIEVSEDEYRRKLSAYKDMKSFGEEDSNQGDVISAIQNY</sequence>
<dbReference type="PROSITE" id="PS51257">
    <property type="entry name" value="PROKAR_LIPOPROTEIN"/>
    <property type="match status" value="1"/>
</dbReference>
<accession>A0A173VUP5</accession>